<dbReference type="InterPro" id="IPR029787">
    <property type="entry name" value="Nucleotide_cyclase"/>
</dbReference>
<dbReference type="InterPro" id="IPR058852">
    <property type="entry name" value="HTH_77"/>
</dbReference>
<keyword evidence="3" id="KW-0804">Transcription</keyword>
<dbReference type="AlphaFoldDB" id="A0A0I9UL26"/>
<protein>
    <submittedName>
        <fullName evidence="6">Transcriptional regulator</fullName>
    </submittedName>
</protein>
<dbReference type="GO" id="GO:0006355">
    <property type="term" value="P:regulation of DNA-templated transcription"/>
    <property type="evidence" value="ECO:0007669"/>
    <property type="project" value="InterPro"/>
</dbReference>
<dbReference type="FunFam" id="1.10.10.10:FF:000553">
    <property type="entry name" value="Transcriptional regulator, LuxR family"/>
    <property type="match status" value="1"/>
</dbReference>
<dbReference type="Pfam" id="PF00196">
    <property type="entry name" value="GerE"/>
    <property type="match status" value="1"/>
</dbReference>
<dbReference type="InterPro" id="IPR027417">
    <property type="entry name" value="P-loop_NTPase"/>
</dbReference>
<dbReference type="CDD" id="cd06170">
    <property type="entry name" value="LuxR_C_like"/>
    <property type="match status" value="1"/>
</dbReference>
<dbReference type="EMBL" id="LDPR01000006">
    <property type="protein sequence ID" value="KLO37192.1"/>
    <property type="molecule type" value="Genomic_DNA"/>
</dbReference>
<dbReference type="PANTHER" id="PTHR47691:SF3">
    <property type="entry name" value="HTH-TYPE TRANSCRIPTIONAL REGULATOR RV0890C-RELATED"/>
    <property type="match status" value="1"/>
</dbReference>
<evidence type="ECO:0000256" key="1">
    <source>
        <dbReference type="ARBA" id="ARBA00023015"/>
    </source>
</evidence>
<gene>
    <name evidence="6" type="ORF">ABH38_09885</name>
</gene>
<dbReference type="Proteomes" id="UP000036334">
    <property type="component" value="Unassembled WGS sequence"/>
</dbReference>
<dbReference type="SUPFAM" id="SSF52540">
    <property type="entry name" value="P-loop containing nucleoside triphosphate hydrolases"/>
    <property type="match status" value="1"/>
</dbReference>
<sequence length="1080" mass="115916">MSVPRPSGTVTLLLADVEDSTRLWQLQPEQMEAAIAGLDRAVSEAIAAHGGVRSVEQGEGDSFVVAFDRASDAAGCALDLQRAQLAPIKLRIGLHTGEVQLRDEGSYAGPTINRTASLRDLAYGGQTVMSATTGDLVIDNLPADAWLINLGSQTLRDLSHPERVMQLCHPDLQNSFPALRTPKHVPASKLPVQVTTFIGGDARTKAVQRLLADNRLLTLTGEGGVGKSRLAIQVAAASGFGDDLSYVELAPLTDPAILPIAVVRALGLTDQPGRSTIGAITHFIDGRHQLMVLDNCEHVLDACAELVVALLGACPALTILATSREPIGVAGEITWRVPSLSLADEAIELFVDRARLVQPAFRVVSANAEAVREICQRLDGIPLAIELAAARVRSLSPVEIAESLDDRFRLLTGSARSVVRRQQTLSASMDWSYALLTESERTLFRRLAVFPGTFDLAAARAVAGNDLEIYQILDQLTLLVDKSLVVVEDVQGRTRYRLRETVREYALGKLDESGETDLPARHCDYYKALASRLDAPGQCDHLELVEQAELEIDNLRACFTWNRKNNDGVAALQLASWLQPIWFGRGRQREGLAWFDSILENGNADQFAVSAGVWARALADKVMLSTLLATSPVGAPDIIARAGQALAIARDIDDSTVLVRALTACGCSSGYQPEAAQAYLGEAIELARALDDKWTLSQILYWRLVGTCMTGDPRAVRAAADEAQELAESIGDRFVSRQCRLWRSAAHMWEGDLNGAIARLREVTAEAEAANDVVTTALGLYIQALALAHLDASAAEAAAAACIAAAAELGGVYEGCSYAAASCAALATGNVSAIDTSAADQRNYCAHLDLHRELMAQLALVRGDASVARCYADDAVASTSGWHRMVALITRARVAIAHEERDAARNDAHAALVCATDLGARVGVPDAIELLAALNGESGSHCAAARLFGAAAALRQRTQEVRFQVWEADYQTSVAALRDAMSGDDFASAWTDGAAMSTDEAIRYAQRGRGKRKRWSGGWGSLTPAERNVARLVGEGLGNKEIATRLFVSPRTVQSHLTHVYAKLRLNSRVQLAQEAARHS</sequence>
<dbReference type="PROSITE" id="PS50125">
    <property type="entry name" value="GUANYLATE_CYCLASE_2"/>
    <property type="match status" value="1"/>
</dbReference>
<comment type="caution">
    <text evidence="6">The sequence shown here is derived from an EMBL/GenBank/DDBJ whole genome shotgun (WGS) entry which is preliminary data.</text>
</comment>
<dbReference type="PROSITE" id="PS00622">
    <property type="entry name" value="HTH_LUXR_1"/>
    <property type="match status" value="1"/>
</dbReference>
<dbReference type="RefSeq" id="WP_047313978.1">
    <property type="nucleotide sequence ID" value="NZ_LDPQ01000003.1"/>
</dbReference>
<dbReference type="Gene3D" id="3.40.50.300">
    <property type="entry name" value="P-loop containing nucleotide triphosphate hydrolases"/>
    <property type="match status" value="1"/>
</dbReference>
<dbReference type="PROSITE" id="PS50043">
    <property type="entry name" value="HTH_LUXR_2"/>
    <property type="match status" value="1"/>
</dbReference>
<organism evidence="6 7">
    <name type="scientific">Mycobacterium haemophilum</name>
    <dbReference type="NCBI Taxonomy" id="29311"/>
    <lineage>
        <taxon>Bacteria</taxon>
        <taxon>Bacillati</taxon>
        <taxon>Actinomycetota</taxon>
        <taxon>Actinomycetes</taxon>
        <taxon>Mycobacteriales</taxon>
        <taxon>Mycobacteriaceae</taxon>
        <taxon>Mycobacterium</taxon>
    </lineage>
</organism>
<evidence type="ECO:0000256" key="3">
    <source>
        <dbReference type="ARBA" id="ARBA00023163"/>
    </source>
</evidence>
<evidence type="ECO:0000259" key="4">
    <source>
        <dbReference type="PROSITE" id="PS50043"/>
    </source>
</evidence>
<dbReference type="OrthoDB" id="136365at2"/>
<dbReference type="Gene3D" id="3.30.70.1230">
    <property type="entry name" value="Nucleotide cyclase"/>
    <property type="match status" value="2"/>
</dbReference>
<evidence type="ECO:0000313" key="6">
    <source>
        <dbReference type="EMBL" id="KLO37192.1"/>
    </source>
</evidence>
<evidence type="ECO:0000313" key="7">
    <source>
        <dbReference type="Proteomes" id="UP000036334"/>
    </source>
</evidence>
<dbReference type="InterPro" id="IPR000792">
    <property type="entry name" value="Tscrpt_reg_LuxR_C"/>
</dbReference>
<dbReference type="GO" id="GO:0035556">
    <property type="term" value="P:intracellular signal transduction"/>
    <property type="evidence" value="ECO:0007669"/>
    <property type="project" value="InterPro"/>
</dbReference>
<keyword evidence="2" id="KW-0238">DNA-binding</keyword>
<dbReference type="PATRIC" id="fig|29311.18.peg.2795"/>
<feature type="domain" description="Guanylate cyclase" evidence="5">
    <location>
        <begin position="11"/>
        <end position="119"/>
    </location>
</feature>
<evidence type="ECO:0000256" key="2">
    <source>
        <dbReference type="ARBA" id="ARBA00023125"/>
    </source>
</evidence>
<keyword evidence="1" id="KW-0805">Transcription regulation</keyword>
<name>A0A0I9UL26_9MYCO</name>
<evidence type="ECO:0000259" key="5">
    <source>
        <dbReference type="PROSITE" id="PS50125"/>
    </source>
</evidence>
<dbReference type="Gene3D" id="1.10.10.10">
    <property type="entry name" value="Winged helix-like DNA-binding domain superfamily/Winged helix DNA-binding domain"/>
    <property type="match status" value="2"/>
</dbReference>
<dbReference type="CDD" id="cd07302">
    <property type="entry name" value="CHD"/>
    <property type="match status" value="1"/>
</dbReference>
<dbReference type="SUPFAM" id="SSF46894">
    <property type="entry name" value="C-terminal effector domain of the bipartite response regulators"/>
    <property type="match status" value="1"/>
</dbReference>
<dbReference type="GO" id="GO:0004016">
    <property type="term" value="F:adenylate cyclase activity"/>
    <property type="evidence" value="ECO:0007669"/>
    <property type="project" value="UniProtKB-ARBA"/>
</dbReference>
<dbReference type="STRING" id="1202450.B586_12415"/>
<dbReference type="InterPro" id="IPR036388">
    <property type="entry name" value="WH-like_DNA-bd_sf"/>
</dbReference>
<dbReference type="Pfam" id="PF25872">
    <property type="entry name" value="HTH_77"/>
    <property type="match status" value="1"/>
</dbReference>
<dbReference type="GO" id="GO:0009190">
    <property type="term" value="P:cyclic nucleotide biosynthetic process"/>
    <property type="evidence" value="ECO:0007669"/>
    <property type="project" value="InterPro"/>
</dbReference>
<feature type="domain" description="HTH luxR-type" evidence="4">
    <location>
        <begin position="1015"/>
        <end position="1080"/>
    </location>
</feature>
<dbReference type="SMART" id="SM00044">
    <property type="entry name" value="CYCc"/>
    <property type="match status" value="1"/>
</dbReference>
<dbReference type="SUPFAM" id="SSF55073">
    <property type="entry name" value="Nucleotide cyclase"/>
    <property type="match status" value="1"/>
</dbReference>
<proteinExistence type="predicted"/>
<dbReference type="SMART" id="SM00421">
    <property type="entry name" value="HTH_LUXR"/>
    <property type="match status" value="1"/>
</dbReference>
<accession>A0A0I9UL26</accession>
<reference evidence="6 7" key="1">
    <citation type="submission" date="2015-05" db="EMBL/GenBank/DDBJ databases">
        <title>Genome sequence of Mycobacterium haemophilum.</title>
        <authorList>
            <person name="Greninger A.L."/>
            <person name="Cunningham G."/>
            <person name="Miller S."/>
        </authorList>
    </citation>
    <scope>NUCLEOTIDE SEQUENCE [LARGE SCALE GENOMIC DNA]</scope>
    <source>
        <strain evidence="7">UC1</strain>
    </source>
</reference>
<keyword evidence="7" id="KW-1185">Reference proteome</keyword>
<dbReference type="InterPro" id="IPR016032">
    <property type="entry name" value="Sig_transdc_resp-reg_C-effctor"/>
</dbReference>
<dbReference type="PANTHER" id="PTHR47691">
    <property type="entry name" value="REGULATOR-RELATED"/>
    <property type="match status" value="1"/>
</dbReference>
<dbReference type="InterPro" id="IPR001054">
    <property type="entry name" value="A/G_cyclase"/>
</dbReference>
<dbReference type="GO" id="GO:0003677">
    <property type="term" value="F:DNA binding"/>
    <property type="evidence" value="ECO:0007669"/>
    <property type="project" value="UniProtKB-KW"/>
</dbReference>
<dbReference type="PRINTS" id="PR00038">
    <property type="entry name" value="HTHLUXR"/>
</dbReference>